<proteinExistence type="predicted"/>
<evidence type="ECO:0000313" key="2">
    <source>
        <dbReference type="EMBL" id="SEQ23820.1"/>
    </source>
</evidence>
<dbReference type="InterPro" id="IPR049939">
    <property type="entry name" value="NifE-like"/>
</dbReference>
<dbReference type="GO" id="GO:0016491">
    <property type="term" value="F:oxidoreductase activity"/>
    <property type="evidence" value="ECO:0007669"/>
    <property type="project" value="InterPro"/>
</dbReference>
<dbReference type="Proteomes" id="UP000182360">
    <property type="component" value="Unassembled WGS sequence"/>
</dbReference>
<dbReference type="Pfam" id="PF00148">
    <property type="entry name" value="Oxidored_nitro"/>
    <property type="match status" value="1"/>
</dbReference>
<dbReference type="RefSeq" id="WP_074642203.1">
    <property type="nucleotide sequence ID" value="NZ_FOFU01000003.1"/>
</dbReference>
<sequence>MNKQIPDTIRDKHPGFADVQVGSSGELREKAKAHCLKNAHRTFEQGIQCVQVNSMNALVSLQDTVMVIHSPLGCSGCASFGAIDRLNVYKHHRGRDNAPDSHVISTALGEKEVILGGEKRLHETIDEAVKRYNPKIVFILASCASSIIGDDIDAVAEQKEKEYKAKGKEIIFAPVHCEGFKSRNHATGYDLALATLQNYVIRDAHPPKQKGLINLFATHSLSWADQQEMKRMLNAIGLDANILPYNATYEDIMKIPAAEYNISVCQIFADEYIKFLSEKYGTPYAVTNMPIGTRSTNRWLRAIAALAGKEEEAEAFIKAESDAVREEVARIKRKTDGLRACLTAGTGRGFAAATLIGDYGMKLLCMHTPYYDEAYIDDFKRLEELHGTDFIVNIADMQPYEQVNLLKKYKPDVFIGMSNWVSRLGIPSFHILDSKRPTFGYRGVLYLGRKIEDALDNNNFNKNLSNYSKNAYREEWYKKDAFSYLQLPEEN</sequence>
<dbReference type="InterPro" id="IPR000510">
    <property type="entry name" value="Nase/OxRdtase_comp1"/>
</dbReference>
<dbReference type="PANTHER" id="PTHR42956">
    <property type="entry name" value="NITROGENASE IRON-MOLYBDENUM COFACTOR BIOSYNTHESIS PROTEIN NIFE"/>
    <property type="match status" value="1"/>
</dbReference>
<reference evidence="2 3" key="1">
    <citation type="submission" date="2016-10" db="EMBL/GenBank/DDBJ databases">
        <authorList>
            <person name="de Groot N.N."/>
        </authorList>
    </citation>
    <scope>NUCLEOTIDE SEQUENCE [LARGE SCALE GENOMIC DNA]</scope>
    <source>
        <strain evidence="2 3">B25</strain>
    </source>
</reference>
<keyword evidence="3" id="KW-1185">Reference proteome</keyword>
<gene>
    <name evidence="2" type="ORF">SAMN04487977_103124</name>
</gene>
<dbReference type="PANTHER" id="PTHR42956:SF1">
    <property type="entry name" value="NITROGENASE IRON-MOLYBDENUM COFACTOR BIOSYNTHESIS PROTEIN NIFE"/>
    <property type="match status" value="1"/>
</dbReference>
<name>A0A1H9EDM3_9SPIR</name>
<dbReference type="Gene3D" id="3.40.50.1980">
    <property type="entry name" value="Nitrogenase molybdenum iron protein domain"/>
    <property type="match status" value="3"/>
</dbReference>
<dbReference type="SUPFAM" id="SSF53807">
    <property type="entry name" value="Helical backbone' metal receptor"/>
    <property type="match status" value="1"/>
</dbReference>
<protein>
    <submittedName>
        <fullName evidence="2">Nitrogenase molybdenum-iron protein alpha chain</fullName>
    </submittedName>
</protein>
<evidence type="ECO:0000313" key="3">
    <source>
        <dbReference type="Proteomes" id="UP000182360"/>
    </source>
</evidence>
<accession>A0A1H9EDM3</accession>
<dbReference type="AlphaFoldDB" id="A0A1H9EDM3"/>
<organism evidence="2 3">
    <name type="scientific">Treponema bryantii</name>
    <dbReference type="NCBI Taxonomy" id="163"/>
    <lineage>
        <taxon>Bacteria</taxon>
        <taxon>Pseudomonadati</taxon>
        <taxon>Spirochaetota</taxon>
        <taxon>Spirochaetia</taxon>
        <taxon>Spirochaetales</taxon>
        <taxon>Treponemataceae</taxon>
        <taxon>Treponema</taxon>
    </lineage>
</organism>
<dbReference type="OrthoDB" id="9767044at2"/>
<dbReference type="EMBL" id="FOFU01000003">
    <property type="protein sequence ID" value="SEQ23820.1"/>
    <property type="molecule type" value="Genomic_DNA"/>
</dbReference>
<evidence type="ECO:0000259" key="1">
    <source>
        <dbReference type="Pfam" id="PF00148"/>
    </source>
</evidence>
<feature type="domain" description="Nitrogenase/oxidoreductase component 1" evidence="1">
    <location>
        <begin position="54"/>
        <end position="455"/>
    </location>
</feature>